<dbReference type="KEGG" id="ovi:T265_07521"/>
<proteinExistence type="predicted"/>
<organism evidence="1 2">
    <name type="scientific">Opisthorchis viverrini</name>
    <name type="common">Southeast Asian liver fluke</name>
    <dbReference type="NCBI Taxonomy" id="6198"/>
    <lineage>
        <taxon>Eukaryota</taxon>
        <taxon>Metazoa</taxon>
        <taxon>Spiralia</taxon>
        <taxon>Lophotrochozoa</taxon>
        <taxon>Platyhelminthes</taxon>
        <taxon>Trematoda</taxon>
        <taxon>Digenea</taxon>
        <taxon>Opisthorchiida</taxon>
        <taxon>Opisthorchiata</taxon>
        <taxon>Opisthorchiidae</taxon>
        <taxon>Opisthorchis</taxon>
    </lineage>
</organism>
<dbReference type="EMBL" id="KL596793">
    <property type="protein sequence ID" value="KER24896.1"/>
    <property type="molecule type" value="Genomic_DNA"/>
</dbReference>
<dbReference type="AlphaFoldDB" id="A0A074ZC57"/>
<evidence type="ECO:0000313" key="2">
    <source>
        <dbReference type="Proteomes" id="UP000054324"/>
    </source>
</evidence>
<dbReference type="GeneID" id="20321700"/>
<dbReference type="RefSeq" id="XP_009171330.1">
    <property type="nucleotide sequence ID" value="XM_009173066.1"/>
</dbReference>
<dbReference type="CTD" id="20321700"/>
<reference evidence="1 2" key="1">
    <citation type="submission" date="2013-11" db="EMBL/GenBank/DDBJ databases">
        <title>Opisthorchis viverrini - life in the bile duct.</title>
        <authorList>
            <person name="Young N.D."/>
            <person name="Nagarajan N."/>
            <person name="Lin S.J."/>
            <person name="Korhonen P.K."/>
            <person name="Jex A.R."/>
            <person name="Hall R.S."/>
            <person name="Safavi-Hemami H."/>
            <person name="Kaewkong W."/>
            <person name="Bertrand D."/>
            <person name="Gao S."/>
            <person name="Seet Q."/>
            <person name="Wongkham S."/>
            <person name="Teh B.T."/>
            <person name="Wongkham C."/>
            <person name="Intapan P.M."/>
            <person name="Maleewong W."/>
            <person name="Yang X."/>
            <person name="Hu M."/>
            <person name="Wang Z."/>
            <person name="Hofmann A."/>
            <person name="Sternberg P.W."/>
            <person name="Tan P."/>
            <person name="Wang J."/>
            <person name="Gasser R.B."/>
        </authorList>
    </citation>
    <scope>NUCLEOTIDE SEQUENCE [LARGE SCALE GENOMIC DNA]</scope>
</reference>
<name>A0A074ZC57_OPIVI</name>
<sequence>MALALELQDFKSSAESGRGLARTSGRSLTWISTGPRTEPWGTPMETGTGEACMHYNGFFLRKQADTLICNTTALTLTHAKRPVEFSRSELDTVMNLQTQLLVLLHTSKRLGEFDGRNIQAFVRTLTRIIDYRTRSSAPLLTAVNENELKQLTPICSKPTGGM</sequence>
<dbReference type="Proteomes" id="UP000054324">
    <property type="component" value="Unassembled WGS sequence"/>
</dbReference>
<keyword evidence="2" id="KW-1185">Reference proteome</keyword>
<protein>
    <submittedName>
        <fullName evidence="1">Uncharacterized protein</fullName>
    </submittedName>
</protein>
<gene>
    <name evidence="1" type="ORF">T265_07521</name>
</gene>
<evidence type="ECO:0000313" key="1">
    <source>
        <dbReference type="EMBL" id="KER24896.1"/>
    </source>
</evidence>
<accession>A0A074ZC57</accession>